<dbReference type="HAMAP" id="MF_00703">
    <property type="entry name" value="Thymid_phosp_2"/>
    <property type="match status" value="1"/>
</dbReference>
<dbReference type="SUPFAM" id="SSF52418">
    <property type="entry name" value="Nucleoside phosphorylase/phosphoribosyltransferase catalytic domain"/>
    <property type="match status" value="1"/>
</dbReference>
<dbReference type="InterPro" id="IPR017872">
    <property type="entry name" value="Pyrmidine_PPase_CS"/>
</dbReference>
<evidence type="ECO:0000313" key="7">
    <source>
        <dbReference type="Proteomes" id="UP000195807"/>
    </source>
</evidence>
<dbReference type="Gene3D" id="3.90.1170.30">
    <property type="entry name" value="Pyrimidine nucleoside phosphorylase-like, C-terminal domain"/>
    <property type="match status" value="1"/>
</dbReference>
<evidence type="ECO:0000313" key="6">
    <source>
        <dbReference type="EMBL" id="ARU18218.1"/>
    </source>
</evidence>
<evidence type="ECO:0000259" key="5">
    <source>
        <dbReference type="SMART" id="SM00941"/>
    </source>
</evidence>
<dbReference type="STRING" id="450378.GCA_001661675_03576"/>
<dbReference type="OrthoDB" id="341217at2"/>
<dbReference type="PANTHER" id="PTHR10515:SF0">
    <property type="entry name" value="THYMIDINE PHOSPHORYLASE"/>
    <property type="match status" value="1"/>
</dbReference>
<dbReference type="InterPro" id="IPR013466">
    <property type="entry name" value="Thymidine/AMP_Pase"/>
</dbReference>
<dbReference type="InterPro" id="IPR000053">
    <property type="entry name" value="Thymidine/pyrmidine_PPase"/>
</dbReference>
<dbReference type="InterPro" id="IPR013102">
    <property type="entry name" value="PYNP_C"/>
</dbReference>
<dbReference type="PANTHER" id="PTHR10515">
    <property type="entry name" value="THYMIDINE PHOSPHORYLASE"/>
    <property type="match status" value="1"/>
</dbReference>
<dbReference type="SUPFAM" id="SSF54680">
    <property type="entry name" value="Pyrimidine nucleoside phosphorylase C-terminal domain"/>
    <property type="match status" value="1"/>
</dbReference>
<evidence type="ECO:0000256" key="2">
    <source>
        <dbReference type="ARBA" id="ARBA00022679"/>
    </source>
</evidence>
<protein>
    <recommendedName>
        <fullName evidence="4">Putative thymidine phosphorylase</fullName>
        <ecNumber evidence="4">2.4.2.4</ecNumber>
    </recommendedName>
    <alternativeName>
        <fullName evidence="4">TdRPase</fullName>
    </alternativeName>
</protein>
<dbReference type="InterPro" id="IPR035902">
    <property type="entry name" value="Nuc_phospho_transferase"/>
</dbReference>
<dbReference type="Pfam" id="PF00591">
    <property type="entry name" value="Glycos_transf_3"/>
    <property type="match status" value="1"/>
</dbReference>
<keyword evidence="6" id="KW-0614">Plasmid</keyword>
<dbReference type="SUPFAM" id="SSF47648">
    <property type="entry name" value="Nucleoside phosphorylase/phosphoribosyltransferase N-terminal domain"/>
    <property type="match status" value="1"/>
</dbReference>
<evidence type="ECO:0000256" key="1">
    <source>
        <dbReference type="ARBA" id="ARBA00022676"/>
    </source>
</evidence>
<dbReference type="Pfam" id="PF07831">
    <property type="entry name" value="PYNP_C"/>
    <property type="match status" value="1"/>
</dbReference>
<dbReference type="InterPro" id="IPR000312">
    <property type="entry name" value="Glycosyl_Trfase_fam3"/>
</dbReference>
<comment type="similarity">
    <text evidence="4">Belongs to the thymidine/pyrimidine-nucleoside phosphorylase family. Type 2 subfamily.</text>
</comment>
<sequence length="512" mass="53867">MRASGPQMLTDQPVAPHGLRVRRLGIETGGEAIVFMHADCPVARSEGFATRTRVEVHAGGRRALATLFFTTNGLLDPDEVGLPNALWRQLHAGDGDVIEVRHPQPLASMSDVRVKIYGHRLEQDRLTRIVADIATGRYSDVELAGFVTAFAGQTLDVTETAALTRAMLEAGDRLDWPDELVLDKHCVGGLPANRTTPLIVAIVTAAGFTMPKTSSRAITSPAGTADAMEVMAPVNLDLAAMRRVVEREGGCVVWGGNVRLSPADDILIGVERALDVDSEVQLVASILSKKLAAGATHVLLDLPVGATAKVRSPAEAARLSAHLVAVAAEFHLSVTPVLTDGTQPVGSGIGPALEAHDVLAVLRRAPDAPADLRERAIDLSGRILDLAGGPPGRGRAQASSILNDGRALDKFMAICEAQGGFSEPSTAPLRYTISAPRSARVAAFDNRTLARIAKLAGAPRSKSAGISLHVKLGATVARGEPIFTVHAESRGELDYALAFAAANPDVIRLASL</sequence>
<dbReference type="Proteomes" id="UP000195807">
    <property type="component" value="Plasmid pCME4A9II"/>
</dbReference>
<dbReference type="GO" id="GO:0006213">
    <property type="term" value="P:pyrimidine nucleoside metabolic process"/>
    <property type="evidence" value="ECO:0007669"/>
    <property type="project" value="InterPro"/>
</dbReference>
<comment type="catalytic activity">
    <reaction evidence="3 4">
        <text>thymidine + phosphate = 2-deoxy-alpha-D-ribose 1-phosphate + thymine</text>
        <dbReference type="Rhea" id="RHEA:16037"/>
        <dbReference type="ChEBI" id="CHEBI:17748"/>
        <dbReference type="ChEBI" id="CHEBI:17821"/>
        <dbReference type="ChEBI" id="CHEBI:43474"/>
        <dbReference type="ChEBI" id="CHEBI:57259"/>
        <dbReference type="EC" id="2.4.2.4"/>
    </reaction>
</comment>
<dbReference type="GO" id="GO:0005829">
    <property type="term" value="C:cytosol"/>
    <property type="evidence" value="ECO:0007669"/>
    <property type="project" value="TreeGrafter"/>
</dbReference>
<keyword evidence="7" id="KW-1185">Reference proteome</keyword>
<dbReference type="GO" id="GO:0009032">
    <property type="term" value="F:thymidine phosphorylase activity"/>
    <property type="evidence" value="ECO:0007669"/>
    <property type="project" value="UniProtKB-UniRule"/>
</dbReference>
<geneLocation type="plasmid" evidence="7">
    <name>pcme4a9ii</name>
</geneLocation>
<dbReference type="EC" id="2.4.2.4" evidence="4"/>
<dbReference type="GO" id="GO:0006206">
    <property type="term" value="P:pyrimidine nucleobase metabolic process"/>
    <property type="evidence" value="ECO:0007669"/>
    <property type="project" value="InterPro"/>
</dbReference>
<organism evidence="6 7">
    <name type="scientific">Croceicoccus marinus</name>
    <dbReference type="NCBI Taxonomy" id="450378"/>
    <lineage>
        <taxon>Bacteria</taxon>
        <taxon>Pseudomonadati</taxon>
        <taxon>Pseudomonadota</taxon>
        <taxon>Alphaproteobacteria</taxon>
        <taxon>Sphingomonadales</taxon>
        <taxon>Erythrobacteraceae</taxon>
        <taxon>Croceicoccus</taxon>
    </lineage>
</organism>
<dbReference type="InterPro" id="IPR028579">
    <property type="entry name" value="Thym_Pase_Put"/>
</dbReference>
<reference evidence="6 7" key="1">
    <citation type="submission" date="2017-01" db="EMBL/GenBank/DDBJ databases">
        <title>Complete genome sequence of esterase-producing bacterium Croceicoccus marinus E4A9.</title>
        <authorList>
            <person name="Wu Y.-H."/>
            <person name="Cheng H."/>
            <person name="Xu L."/>
            <person name="Huo Y.-Y."/>
            <person name="Wang C.-S."/>
            <person name="Xu X.-W."/>
        </authorList>
    </citation>
    <scope>NUCLEOTIDE SEQUENCE [LARGE SCALE GENOMIC DNA]</scope>
    <source>
        <strain evidence="6 7">E4A9</strain>
        <plasmid evidence="7">Plasmid pcme4a9ii</plasmid>
    </source>
</reference>
<dbReference type="NCBIfam" id="TIGR02645">
    <property type="entry name" value="ARCH_P_rylase"/>
    <property type="match status" value="1"/>
</dbReference>
<name>A0A217EYL9_9SPHN</name>
<dbReference type="Gene3D" id="3.40.1030.10">
    <property type="entry name" value="Nucleoside phosphorylase/phosphoribosyltransferase catalytic domain"/>
    <property type="match status" value="1"/>
</dbReference>
<proteinExistence type="inferred from homology"/>
<dbReference type="SMART" id="SM00941">
    <property type="entry name" value="PYNP_C"/>
    <property type="match status" value="1"/>
</dbReference>
<dbReference type="Gene3D" id="2.40.40.20">
    <property type="match status" value="1"/>
</dbReference>
<evidence type="ECO:0000256" key="3">
    <source>
        <dbReference type="ARBA" id="ARBA00048550"/>
    </source>
</evidence>
<dbReference type="EMBL" id="CP019604">
    <property type="protein sequence ID" value="ARU18218.1"/>
    <property type="molecule type" value="Genomic_DNA"/>
</dbReference>
<dbReference type="PROSITE" id="PS00647">
    <property type="entry name" value="THYMID_PHOSPHORYLASE"/>
    <property type="match status" value="1"/>
</dbReference>
<dbReference type="InterPro" id="IPR036566">
    <property type="entry name" value="PYNP-like_C_sf"/>
</dbReference>
<keyword evidence="2 4" id="KW-0808">Transferase</keyword>
<gene>
    <name evidence="6" type="ORF">A9D14_17800</name>
</gene>
<keyword evidence="1 4" id="KW-0328">Glycosyltransferase</keyword>
<dbReference type="NCBIfam" id="NF003338">
    <property type="entry name" value="PRK04350.1"/>
    <property type="match status" value="1"/>
</dbReference>
<dbReference type="KEGG" id="cman:A9D14_17800"/>
<dbReference type="AlphaFoldDB" id="A0A217EYL9"/>
<evidence type="ECO:0000256" key="4">
    <source>
        <dbReference type="HAMAP-Rule" id="MF_00703"/>
    </source>
</evidence>
<accession>A0A217EYL9</accession>
<dbReference type="Pfam" id="PF02885">
    <property type="entry name" value="Glycos_trans_3N"/>
    <property type="match status" value="1"/>
</dbReference>
<dbReference type="GO" id="GO:0004645">
    <property type="term" value="F:1,4-alpha-oligoglucan phosphorylase activity"/>
    <property type="evidence" value="ECO:0007669"/>
    <property type="project" value="InterPro"/>
</dbReference>
<dbReference type="Gene3D" id="1.20.970.50">
    <property type="match status" value="1"/>
</dbReference>
<dbReference type="InterPro" id="IPR017459">
    <property type="entry name" value="Glycosyl_Trfase_fam3_N_dom"/>
</dbReference>
<dbReference type="InterPro" id="IPR036320">
    <property type="entry name" value="Glycosyl_Trfase_fam3_N_dom_sf"/>
</dbReference>
<feature type="domain" description="Pyrimidine nucleoside phosphorylase C-terminal" evidence="5">
    <location>
        <begin position="440"/>
        <end position="507"/>
    </location>
</feature>